<evidence type="ECO:0000313" key="1">
    <source>
        <dbReference type="EMBL" id="MBA4453024.1"/>
    </source>
</evidence>
<reference evidence="1 2" key="1">
    <citation type="journal article" date="2020" name="Appl. Environ. Microbiol.">
        <title>Genomic Characteristics of a Novel Species of Ammonia-Oxidizing Archaea from the Jiulong River Estuary.</title>
        <authorList>
            <person name="Zou D."/>
            <person name="Wan R."/>
            <person name="Han L."/>
            <person name="Xu M.N."/>
            <person name="Liu Y."/>
            <person name="Liu H."/>
            <person name="Kao S.J."/>
            <person name="Li M."/>
        </authorList>
    </citation>
    <scope>NUCLEOTIDE SEQUENCE [LARGE SCALE GENOMIC DNA]</scope>
    <source>
        <strain evidence="1">W1bin1</strain>
    </source>
</reference>
<comment type="caution">
    <text evidence="1">The sequence shown here is derived from an EMBL/GenBank/DDBJ whole genome shotgun (WGS) entry which is preliminary data.</text>
</comment>
<dbReference type="EMBL" id="JACEMZ010000064">
    <property type="protein sequence ID" value="MBA4453024.1"/>
    <property type="molecule type" value="Genomic_DNA"/>
</dbReference>
<gene>
    <name evidence="1" type="ORF">H2B03_07670</name>
</gene>
<accession>A0AC60VZP6</accession>
<sequence>MSKSVFVTGATGFIGSRLVQNLVEQQYDVTSLVRKGKESHAKSQKIIGDLTDSNLKIPIENTDCVFHLASHTPLEKNKKILEKVNLDGTKNLFDKIKDKTKSVIYVSGLGVYGDPGDRIVDESFPYNPNTSFVKTRLEAQKYLEENCEKVGINFGVVHFGDVYGPKGWFYEFLVKRLLKNTFRLPKNGEYYKGFVHVDDAVGSLLSVLEQNPKKESYIVADSTPTTFRDFADFTADQIGAKHPKSVPVFLAKAVLGGDLIKLLTTSMKVSNKKISEIYDFKFPSYKQGIPNVISELQSTGLLQ</sequence>
<protein>
    <submittedName>
        <fullName evidence="1">NAD(P)-dependent oxidoreductase</fullName>
    </submittedName>
</protein>
<proteinExistence type="predicted"/>
<evidence type="ECO:0000313" key="2">
    <source>
        <dbReference type="Proteomes" id="UP000559653"/>
    </source>
</evidence>
<name>A0AC60VZP6_9ARCH</name>
<dbReference type="Proteomes" id="UP000559653">
    <property type="component" value="Unassembled WGS sequence"/>
</dbReference>
<organism evidence="1 2">
    <name type="scientific">Candidatus Nitrosomaritimum aestuariumsis</name>
    <dbReference type="NCBI Taxonomy" id="3342354"/>
    <lineage>
        <taxon>Archaea</taxon>
        <taxon>Nitrososphaerota</taxon>
        <taxon>Nitrososphaeria</taxon>
        <taxon>Nitrosopumilales</taxon>
        <taxon>Nitrosopumilaceae</taxon>
        <taxon>Candidatus Nitrosomaritimum</taxon>
    </lineage>
</organism>